<reference evidence="2 3" key="1">
    <citation type="submission" date="2018-10" db="EMBL/GenBank/DDBJ databases">
        <title>Brevibacterium genomes from Austrain hard cheese rinds.</title>
        <authorList>
            <person name="Anast J.M."/>
            <person name="Dzieciol M."/>
            <person name="Schultz D.L."/>
            <person name="Mann E."/>
            <person name="Wagner M."/>
            <person name="Schmitz-Esser S."/>
        </authorList>
    </citation>
    <scope>NUCLEOTIDE SEQUENCE [LARGE SCALE GENOMIC DNA]</scope>
    <source>
        <strain evidence="2 3">L261</strain>
    </source>
</reference>
<sequence length="282" mass="31322">MYKLVAPITDASKSYGIAVSTIRDKGRRKLFDTASPIVDSQCKQFDKLAANLSFHRARGSSFDVAGLASNDMSLLYDPQFSKRKGTENLRDSIRNAAPNSLCPYCGEGTVAQIDHYLPKESYAGISVHPANLVPACADCNHAKQSYAPDSSKPAVLHPYFDTAFGIKWLSATVEEGEIGRPVVKYNIDSDLLNLQLRSRLIAHMDVFKLWSRFSIWAGQSLDNFGSYLKHEHGQAMDILEARDHLERTALQQSGGRINSWEGAAHTAMRESDWYLSTYLGLT</sequence>
<name>A0A4Z0KHU7_BREAU</name>
<accession>A0A4Z0KHU7</accession>
<dbReference type="GO" id="GO:0008270">
    <property type="term" value="F:zinc ion binding"/>
    <property type="evidence" value="ECO:0007669"/>
    <property type="project" value="InterPro"/>
</dbReference>
<protein>
    <submittedName>
        <fullName evidence="2">HNH endonuclease</fullName>
    </submittedName>
</protein>
<dbReference type="InterPro" id="IPR002711">
    <property type="entry name" value="HNH"/>
</dbReference>
<dbReference type="GO" id="GO:0003676">
    <property type="term" value="F:nucleic acid binding"/>
    <property type="evidence" value="ECO:0007669"/>
    <property type="project" value="InterPro"/>
</dbReference>
<dbReference type="Pfam" id="PF01844">
    <property type="entry name" value="HNH"/>
    <property type="match status" value="1"/>
</dbReference>
<dbReference type="AlphaFoldDB" id="A0A4Z0KHU7"/>
<evidence type="ECO:0000259" key="1">
    <source>
        <dbReference type="Pfam" id="PF01844"/>
    </source>
</evidence>
<comment type="caution">
    <text evidence="2">The sequence shown here is derived from an EMBL/GenBank/DDBJ whole genome shotgun (WGS) entry which is preliminary data.</text>
</comment>
<proteinExistence type="predicted"/>
<dbReference type="EMBL" id="RHFF01000010">
    <property type="protein sequence ID" value="TGD38391.1"/>
    <property type="molecule type" value="Genomic_DNA"/>
</dbReference>
<dbReference type="Proteomes" id="UP000297736">
    <property type="component" value="Unassembled WGS sequence"/>
</dbReference>
<evidence type="ECO:0000313" key="3">
    <source>
        <dbReference type="Proteomes" id="UP000297736"/>
    </source>
</evidence>
<gene>
    <name evidence="2" type="ORF">EB834_11245</name>
</gene>
<keyword evidence="2" id="KW-0540">Nuclease</keyword>
<evidence type="ECO:0000313" key="2">
    <source>
        <dbReference type="EMBL" id="TGD38391.1"/>
    </source>
</evidence>
<dbReference type="InterPro" id="IPR003615">
    <property type="entry name" value="HNH_nuc"/>
</dbReference>
<dbReference type="Gene3D" id="1.10.30.50">
    <property type="match status" value="1"/>
</dbReference>
<organism evidence="2 3">
    <name type="scientific">Brevibacterium aurantiacum</name>
    <dbReference type="NCBI Taxonomy" id="273384"/>
    <lineage>
        <taxon>Bacteria</taxon>
        <taxon>Bacillati</taxon>
        <taxon>Actinomycetota</taxon>
        <taxon>Actinomycetes</taxon>
        <taxon>Micrococcales</taxon>
        <taxon>Brevibacteriaceae</taxon>
        <taxon>Brevibacterium</taxon>
    </lineage>
</organism>
<keyword evidence="2" id="KW-0378">Hydrolase</keyword>
<dbReference type="CDD" id="cd00085">
    <property type="entry name" value="HNHc"/>
    <property type="match status" value="1"/>
</dbReference>
<keyword evidence="2" id="KW-0255">Endonuclease</keyword>
<dbReference type="GO" id="GO:0004519">
    <property type="term" value="F:endonuclease activity"/>
    <property type="evidence" value="ECO:0007669"/>
    <property type="project" value="UniProtKB-KW"/>
</dbReference>
<dbReference type="RefSeq" id="WP_135447581.1">
    <property type="nucleotide sequence ID" value="NZ_RHFF01000010.1"/>
</dbReference>
<feature type="domain" description="HNH" evidence="1">
    <location>
        <begin position="102"/>
        <end position="144"/>
    </location>
</feature>